<evidence type="ECO:0000313" key="10">
    <source>
        <dbReference type="EMBL" id="KAF5818309.1"/>
    </source>
</evidence>
<dbReference type="InterPro" id="IPR011545">
    <property type="entry name" value="DEAD/DEAH_box_helicase_dom"/>
</dbReference>
<dbReference type="SMART" id="SM00490">
    <property type="entry name" value="HELICc"/>
    <property type="match status" value="1"/>
</dbReference>
<dbReference type="InParanoid" id="A0A251VG90"/>
<dbReference type="EMBL" id="MNCJ02000317">
    <property type="protein sequence ID" value="KAF5818309.1"/>
    <property type="molecule type" value="Genomic_DNA"/>
</dbReference>
<dbReference type="SUPFAM" id="SSF52540">
    <property type="entry name" value="P-loop containing nucleoside triphosphate hydrolases"/>
    <property type="match status" value="1"/>
</dbReference>
<dbReference type="Pfam" id="PF00271">
    <property type="entry name" value="Helicase_C"/>
    <property type="match status" value="1"/>
</dbReference>
<reference evidence="11" key="2">
    <citation type="submission" date="2017-02" db="EMBL/GenBank/DDBJ databases">
        <title>Sunflower complete genome.</title>
        <authorList>
            <person name="Langlade N."/>
            <person name="Munos S."/>
        </authorList>
    </citation>
    <scope>NUCLEOTIDE SEQUENCE [LARGE SCALE GENOMIC DNA]</scope>
    <source>
        <tissue evidence="11">Leaves</tissue>
    </source>
</reference>
<dbReference type="CDD" id="cd18787">
    <property type="entry name" value="SF2_C_DEAD"/>
    <property type="match status" value="1"/>
</dbReference>
<dbReference type="GO" id="GO:0071013">
    <property type="term" value="C:catalytic step 2 spliceosome"/>
    <property type="evidence" value="ECO:0000318"/>
    <property type="project" value="GO_Central"/>
</dbReference>
<dbReference type="GO" id="GO:0016787">
    <property type="term" value="F:hydrolase activity"/>
    <property type="evidence" value="ECO:0007669"/>
    <property type="project" value="UniProtKB-KW"/>
</dbReference>
<comment type="similarity">
    <text evidence="7">Belongs to the DEAD box helicase family.</text>
</comment>
<dbReference type="InterPro" id="IPR000629">
    <property type="entry name" value="RNA-helicase_DEAD-box_CS"/>
</dbReference>
<protein>
    <recommendedName>
        <fullName evidence="1">RNA helicase</fullName>
        <ecNumber evidence="1">3.6.4.13</ecNumber>
    </recommendedName>
</protein>
<dbReference type="OMA" id="LAQVINY"/>
<evidence type="ECO:0000259" key="8">
    <source>
        <dbReference type="PROSITE" id="PS51192"/>
    </source>
</evidence>
<evidence type="ECO:0000256" key="1">
    <source>
        <dbReference type="ARBA" id="ARBA00012552"/>
    </source>
</evidence>
<keyword evidence="3 7" id="KW-0378">Hydrolase</keyword>
<dbReference type="InterPro" id="IPR014001">
    <property type="entry name" value="Helicase_ATP-bd"/>
</dbReference>
<dbReference type="PROSITE" id="PS00039">
    <property type="entry name" value="DEAD_ATP_HELICASE"/>
    <property type="match status" value="1"/>
</dbReference>
<evidence type="ECO:0000256" key="7">
    <source>
        <dbReference type="RuleBase" id="RU000492"/>
    </source>
</evidence>
<gene>
    <name evidence="11" type="ORF">HannXRQ_Chr02g0044101</name>
    <name evidence="10" type="ORF">HanXRQr2_Chr02g0063591</name>
</gene>
<evidence type="ECO:0000256" key="6">
    <source>
        <dbReference type="ARBA" id="ARBA00022884"/>
    </source>
</evidence>
<keyword evidence="2 7" id="KW-0547">Nucleotide-binding</keyword>
<accession>A0A251VG90</accession>
<keyword evidence="4 7" id="KW-0347">Helicase</keyword>
<reference evidence="10" key="3">
    <citation type="submission" date="2020-06" db="EMBL/GenBank/DDBJ databases">
        <title>Helianthus annuus Genome sequencing and assembly Release 2.</title>
        <authorList>
            <person name="Gouzy J."/>
            <person name="Langlade N."/>
            <person name="Munos S."/>
        </authorList>
    </citation>
    <scope>NUCLEOTIDE SEQUENCE</scope>
    <source>
        <tissue evidence="10">Leaves</tissue>
    </source>
</reference>
<evidence type="ECO:0000256" key="5">
    <source>
        <dbReference type="ARBA" id="ARBA00022840"/>
    </source>
</evidence>
<dbReference type="InterPro" id="IPR027417">
    <property type="entry name" value="P-loop_NTPase"/>
</dbReference>
<dbReference type="EMBL" id="CM007891">
    <property type="protein sequence ID" value="OTG34289.1"/>
    <property type="molecule type" value="Genomic_DNA"/>
</dbReference>
<evidence type="ECO:0000313" key="12">
    <source>
        <dbReference type="Proteomes" id="UP000215914"/>
    </source>
</evidence>
<dbReference type="PROSITE" id="PS51192">
    <property type="entry name" value="HELICASE_ATP_BIND_1"/>
    <property type="match status" value="1"/>
</dbReference>
<name>A0A251VG90_HELAN</name>
<keyword evidence="5 7" id="KW-0067">ATP-binding</keyword>
<sequence>MAAIPLGLQQRDVIGVAETGSSKTAAFENEAEGPYSVVMAPTRELAQQIEEETVKFAHYLGIKVVSIVGGQSIEEQGFKIRQGCEVVIATPGRLIDCLERRYAVLNQCNYVVLDEADRIIDMGFEPQVVGVLDAMPSSNFKPENEDEELDEKRIYRTTYMFSATMPLAVERLARKYLRNPVVVTIGTARKATDLITQHVIMVKESEQMPRLQKLLDDLVDKTAIVFINTKKSADFMSKTLEKASYRVTTLHDGKSQEQREISLEGFRTKRFNVLVATDVARRGIDIPDVAHVINYDVAHVINYDRTYKACREDKYRYYMLTQSNSPVPPELARHEACKFKPGSIPDRPPRQTIQFLRIDYDV</sequence>
<reference evidence="10 12" key="1">
    <citation type="journal article" date="2017" name="Nature">
        <title>The sunflower genome provides insights into oil metabolism, flowering and Asterid evolution.</title>
        <authorList>
            <person name="Badouin H."/>
            <person name="Gouzy J."/>
            <person name="Grassa C.J."/>
            <person name="Murat F."/>
            <person name="Staton S.E."/>
            <person name="Cottret L."/>
            <person name="Lelandais-Briere C."/>
            <person name="Owens G.L."/>
            <person name="Carrere S."/>
            <person name="Mayjonade B."/>
            <person name="Legrand L."/>
            <person name="Gill N."/>
            <person name="Kane N.C."/>
            <person name="Bowers J.E."/>
            <person name="Hubner S."/>
            <person name="Bellec A."/>
            <person name="Berard A."/>
            <person name="Berges H."/>
            <person name="Blanchet N."/>
            <person name="Boniface M.C."/>
            <person name="Brunel D."/>
            <person name="Catrice O."/>
            <person name="Chaidir N."/>
            <person name="Claudel C."/>
            <person name="Donnadieu C."/>
            <person name="Faraut T."/>
            <person name="Fievet G."/>
            <person name="Helmstetter N."/>
            <person name="King M."/>
            <person name="Knapp S.J."/>
            <person name="Lai Z."/>
            <person name="Le Paslier M.C."/>
            <person name="Lippi Y."/>
            <person name="Lorenzon L."/>
            <person name="Mandel J.R."/>
            <person name="Marage G."/>
            <person name="Marchand G."/>
            <person name="Marquand E."/>
            <person name="Bret-Mestries E."/>
            <person name="Morien E."/>
            <person name="Nambeesan S."/>
            <person name="Nguyen T."/>
            <person name="Pegot-Espagnet P."/>
            <person name="Pouilly N."/>
            <person name="Raftis F."/>
            <person name="Sallet E."/>
            <person name="Schiex T."/>
            <person name="Thomas J."/>
            <person name="Vandecasteele C."/>
            <person name="Vares D."/>
            <person name="Vear F."/>
            <person name="Vautrin S."/>
            <person name="Crespi M."/>
            <person name="Mangin B."/>
            <person name="Burke J.M."/>
            <person name="Salse J."/>
            <person name="Munos S."/>
            <person name="Vincourt P."/>
            <person name="Rieseberg L.H."/>
            <person name="Langlade N.B."/>
        </authorList>
    </citation>
    <scope>NUCLEOTIDE SEQUENCE [LARGE SCALE GENOMIC DNA]</scope>
    <source>
        <strain evidence="12">cv. SF193</strain>
        <tissue evidence="10">Leaves</tissue>
    </source>
</reference>
<dbReference type="AlphaFoldDB" id="A0A251VG90"/>
<organism evidence="11 12">
    <name type="scientific">Helianthus annuus</name>
    <name type="common">Common sunflower</name>
    <dbReference type="NCBI Taxonomy" id="4232"/>
    <lineage>
        <taxon>Eukaryota</taxon>
        <taxon>Viridiplantae</taxon>
        <taxon>Streptophyta</taxon>
        <taxon>Embryophyta</taxon>
        <taxon>Tracheophyta</taxon>
        <taxon>Spermatophyta</taxon>
        <taxon>Magnoliopsida</taxon>
        <taxon>eudicotyledons</taxon>
        <taxon>Gunneridae</taxon>
        <taxon>Pentapetalae</taxon>
        <taxon>asterids</taxon>
        <taxon>campanulids</taxon>
        <taxon>Asterales</taxon>
        <taxon>Asteraceae</taxon>
        <taxon>Asteroideae</taxon>
        <taxon>Heliantheae alliance</taxon>
        <taxon>Heliantheae</taxon>
        <taxon>Helianthus</taxon>
    </lineage>
</organism>
<dbReference type="GO" id="GO:0000398">
    <property type="term" value="P:mRNA splicing, via spliceosome"/>
    <property type="evidence" value="ECO:0000318"/>
    <property type="project" value="GO_Central"/>
</dbReference>
<evidence type="ECO:0000256" key="2">
    <source>
        <dbReference type="ARBA" id="ARBA00022741"/>
    </source>
</evidence>
<dbReference type="GO" id="GO:0003724">
    <property type="term" value="F:RNA helicase activity"/>
    <property type="evidence" value="ECO:0007669"/>
    <property type="project" value="UniProtKB-EC"/>
</dbReference>
<dbReference type="Gene3D" id="3.40.50.300">
    <property type="entry name" value="P-loop containing nucleotide triphosphate hydrolases"/>
    <property type="match status" value="2"/>
</dbReference>
<evidence type="ECO:0000313" key="11">
    <source>
        <dbReference type="EMBL" id="OTG34289.1"/>
    </source>
</evidence>
<keyword evidence="6" id="KW-0694">RNA-binding</keyword>
<evidence type="ECO:0000256" key="3">
    <source>
        <dbReference type="ARBA" id="ARBA00022801"/>
    </source>
</evidence>
<dbReference type="Proteomes" id="UP000215914">
    <property type="component" value="Chromosome 2"/>
</dbReference>
<dbReference type="SMART" id="SM00487">
    <property type="entry name" value="DEXDc"/>
    <property type="match status" value="1"/>
</dbReference>
<dbReference type="CDD" id="cd17945">
    <property type="entry name" value="DEADc_DDX23"/>
    <property type="match status" value="1"/>
</dbReference>
<dbReference type="EC" id="3.6.4.13" evidence="1"/>
<dbReference type="GO" id="GO:0003729">
    <property type="term" value="F:mRNA binding"/>
    <property type="evidence" value="ECO:0000318"/>
    <property type="project" value="GO_Central"/>
</dbReference>
<dbReference type="GO" id="GO:0005524">
    <property type="term" value="F:ATP binding"/>
    <property type="evidence" value="ECO:0007669"/>
    <property type="project" value="UniProtKB-KW"/>
</dbReference>
<dbReference type="STRING" id="4232.A0A251VG90"/>
<evidence type="ECO:0000259" key="9">
    <source>
        <dbReference type="PROSITE" id="PS51194"/>
    </source>
</evidence>
<proteinExistence type="inferred from homology"/>
<dbReference type="PROSITE" id="PS51194">
    <property type="entry name" value="HELICASE_CTER"/>
    <property type="match status" value="1"/>
</dbReference>
<dbReference type="Gramene" id="mRNA:HanXRQr2_Chr02g0063591">
    <property type="protein sequence ID" value="mRNA:HanXRQr2_Chr02g0063591"/>
    <property type="gene ID" value="HanXRQr2_Chr02g0063591"/>
</dbReference>
<evidence type="ECO:0000256" key="4">
    <source>
        <dbReference type="ARBA" id="ARBA00022806"/>
    </source>
</evidence>
<keyword evidence="12" id="KW-1185">Reference proteome</keyword>
<dbReference type="Pfam" id="PF00270">
    <property type="entry name" value="DEAD"/>
    <property type="match status" value="1"/>
</dbReference>
<feature type="domain" description="Helicase C-terminal" evidence="9">
    <location>
        <begin position="214"/>
        <end position="352"/>
    </location>
</feature>
<dbReference type="PANTHER" id="PTHR47958">
    <property type="entry name" value="ATP-DEPENDENT RNA HELICASE DBP3"/>
    <property type="match status" value="1"/>
</dbReference>
<dbReference type="InterPro" id="IPR001650">
    <property type="entry name" value="Helicase_C-like"/>
</dbReference>
<feature type="domain" description="Helicase ATP-binding" evidence="8">
    <location>
        <begin position="4"/>
        <end position="183"/>
    </location>
</feature>